<dbReference type="AlphaFoldDB" id="A0A2G8S3H7"/>
<feature type="region of interest" description="Disordered" evidence="1">
    <location>
        <begin position="388"/>
        <end position="435"/>
    </location>
</feature>
<feature type="compositionally biased region" description="Polar residues" evidence="1">
    <location>
        <begin position="776"/>
        <end position="786"/>
    </location>
</feature>
<feature type="compositionally biased region" description="Low complexity" evidence="1">
    <location>
        <begin position="787"/>
        <end position="801"/>
    </location>
</feature>
<feature type="compositionally biased region" description="Low complexity" evidence="1">
    <location>
        <begin position="419"/>
        <end position="433"/>
    </location>
</feature>
<feature type="compositionally biased region" description="Polar residues" evidence="1">
    <location>
        <begin position="292"/>
        <end position="301"/>
    </location>
</feature>
<feature type="region of interest" description="Disordered" evidence="1">
    <location>
        <begin position="502"/>
        <end position="521"/>
    </location>
</feature>
<evidence type="ECO:0000313" key="3">
    <source>
        <dbReference type="EMBL" id="PIL28108.1"/>
    </source>
</evidence>
<dbReference type="OrthoDB" id="2425321at2759"/>
<feature type="region of interest" description="Disordered" evidence="1">
    <location>
        <begin position="770"/>
        <end position="849"/>
    </location>
</feature>
<sequence>MSTATARTLPTPPPVPSYQPTSPSKKDPALKPNPHPYAIKTTSTALLTRSNSSGYNVNATHHYYIPPSPSHSRSDSGKAHRATKSLTAVPESPGREAPRPLPIPPELDNTQPRKDGNAGSAGYVSADEPSKARRRPRRSETLPIIPIPSPALSAPPSLDDLPENPKMWTPSQLAIYLTTALRMTSGGKPGDIEPIGLPALVAKDIATFVKSARIGGRTFLRLNEEDLESLGMNKKWRDALLVAARNLRQNVLKGRLWGGDLSPIPSPSPAFASAPATVSVLRPDPSPSSSPTRLYSNPTFNSSSSSVESSASFSTGDEDGPGGAGAALGRAKARRYRNGRVRGMVETFERSGSFSSDGGFDDDANAAPLPSAPTFSRKQLRDLAQAQMQAQLTGQGQHVESRSPSPSKRRPLPVPPSPSGSMSASASGSGSAPMTLLDEEPTMEALLAELGGAHPPPVTGARAWEEVDLANGVTVKRVPAHAHAHGTTATMTTTTTAVGQKTIQGLGSGRSSGGSSSGKGGERRVVTAIFAPHAQGEPPEAPVPLKPLEVASIADLTALAEKEGTGTGTGTSMPTPPPDEHPSVFVSVSVSPSKSESGSRPLPSPPASASEDARAEQDREAEAQRAAAEAEAKEAALLAFERMLEEEVLATRALVDTFRARLEIVEQKVAELEAHEREALRAAAELARRQQAQAQALQHEDVRPQPHPRDQDQEQEPAAGASAGGARVESVEIGVQAEFAQPESSAASAFAGAVPLLVAVAEAAVQSVNEGDAGGPQTQAQLQLHPSSASASARGPASARLRAAEPQPQAHRQIMPGADSDADADTGDAAQKREEEEEEEEPGDELPSHLSELPSYVLLAGLGVCAVVTQVVVRRVFGRGMWRP</sequence>
<dbReference type="PANTHER" id="PTHR48148:SF2">
    <property type="entry name" value="PA14 DOMAIN-CONTAINING PROTEIN"/>
    <property type="match status" value="1"/>
</dbReference>
<protein>
    <recommendedName>
        <fullName evidence="5">SAM domain-containing protein</fullName>
    </recommendedName>
</protein>
<feature type="region of interest" description="Disordered" evidence="1">
    <location>
        <begin position="563"/>
        <end position="628"/>
    </location>
</feature>
<feature type="compositionally biased region" description="Polar residues" evidence="1">
    <location>
        <begin position="40"/>
        <end position="59"/>
    </location>
</feature>
<keyword evidence="4" id="KW-1185">Reference proteome</keyword>
<keyword evidence="2" id="KW-1133">Transmembrane helix</keyword>
<dbReference type="EMBL" id="AYKW01000028">
    <property type="protein sequence ID" value="PIL28108.1"/>
    <property type="molecule type" value="Genomic_DNA"/>
</dbReference>
<keyword evidence="2" id="KW-0472">Membrane</keyword>
<feature type="transmembrane region" description="Helical" evidence="2">
    <location>
        <begin position="853"/>
        <end position="873"/>
    </location>
</feature>
<feature type="region of interest" description="Disordered" evidence="1">
    <location>
        <begin position="350"/>
        <end position="373"/>
    </location>
</feature>
<dbReference type="PANTHER" id="PTHR48148">
    <property type="entry name" value="KERATINOCYTE PROLINE-RICH PROTEIN"/>
    <property type="match status" value="1"/>
</dbReference>
<feature type="compositionally biased region" description="Polar residues" evidence="1">
    <location>
        <begin position="388"/>
        <end position="398"/>
    </location>
</feature>
<feature type="compositionally biased region" description="Low complexity" evidence="1">
    <location>
        <begin position="583"/>
        <end position="601"/>
    </location>
</feature>
<evidence type="ECO:0000256" key="1">
    <source>
        <dbReference type="SAM" id="MobiDB-lite"/>
    </source>
</evidence>
<comment type="caution">
    <text evidence="3">The sequence shown here is derived from an EMBL/GenBank/DDBJ whole genome shotgun (WGS) entry which is preliminary data.</text>
</comment>
<proteinExistence type="predicted"/>
<feature type="compositionally biased region" description="Acidic residues" evidence="1">
    <location>
        <begin position="835"/>
        <end position="844"/>
    </location>
</feature>
<feature type="compositionally biased region" description="Basic and acidic residues" evidence="1">
    <location>
        <begin position="698"/>
        <end position="712"/>
    </location>
</feature>
<name>A0A2G8S3H7_9APHY</name>
<gene>
    <name evidence="3" type="ORF">GSI_09759</name>
</gene>
<feature type="compositionally biased region" description="Basic and acidic residues" evidence="1">
    <location>
        <begin position="611"/>
        <end position="628"/>
    </location>
</feature>
<feature type="region of interest" description="Disordered" evidence="1">
    <location>
        <begin position="1"/>
        <end position="159"/>
    </location>
</feature>
<feature type="region of interest" description="Disordered" evidence="1">
    <location>
        <begin position="690"/>
        <end position="727"/>
    </location>
</feature>
<feature type="compositionally biased region" description="Gly residues" evidence="1">
    <location>
        <begin position="506"/>
        <end position="519"/>
    </location>
</feature>
<accession>A0A2G8S3H7</accession>
<evidence type="ECO:0000256" key="2">
    <source>
        <dbReference type="SAM" id="Phobius"/>
    </source>
</evidence>
<reference evidence="3 4" key="1">
    <citation type="journal article" date="2015" name="Sci. Rep.">
        <title>Chromosome-level genome map provides insights into diverse defense mechanisms in the medicinal fungus Ganoderma sinense.</title>
        <authorList>
            <person name="Zhu Y."/>
            <person name="Xu J."/>
            <person name="Sun C."/>
            <person name="Zhou S."/>
            <person name="Xu H."/>
            <person name="Nelson D.R."/>
            <person name="Qian J."/>
            <person name="Song J."/>
            <person name="Luo H."/>
            <person name="Xiang L."/>
            <person name="Li Y."/>
            <person name="Xu Z."/>
            <person name="Ji A."/>
            <person name="Wang L."/>
            <person name="Lu S."/>
            <person name="Hayward A."/>
            <person name="Sun W."/>
            <person name="Li X."/>
            <person name="Schwartz D.C."/>
            <person name="Wang Y."/>
            <person name="Chen S."/>
        </authorList>
    </citation>
    <scope>NUCLEOTIDE SEQUENCE [LARGE SCALE GENOMIC DNA]</scope>
    <source>
        <strain evidence="3 4">ZZ0214-1</strain>
    </source>
</reference>
<dbReference type="Proteomes" id="UP000230002">
    <property type="component" value="Unassembled WGS sequence"/>
</dbReference>
<evidence type="ECO:0000313" key="4">
    <source>
        <dbReference type="Proteomes" id="UP000230002"/>
    </source>
</evidence>
<keyword evidence="2" id="KW-0812">Transmembrane</keyword>
<organism evidence="3 4">
    <name type="scientific">Ganoderma sinense ZZ0214-1</name>
    <dbReference type="NCBI Taxonomy" id="1077348"/>
    <lineage>
        <taxon>Eukaryota</taxon>
        <taxon>Fungi</taxon>
        <taxon>Dikarya</taxon>
        <taxon>Basidiomycota</taxon>
        <taxon>Agaricomycotina</taxon>
        <taxon>Agaricomycetes</taxon>
        <taxon>Polyporales</taxon>
        <taxon>Polyporaceae</taxon>
        <taxon>Ganoderma</taxon>
    </lineage>
</organism>
<feature type="compositionally biased region" description="Low complexity" evidence="1">
    <location>
        <begin position="302"/>
        <end position="314"/>
    </location>
</feature>
<evidence type="ECO:0008006" key="5">
    <source>
        <dbReference type="Google" id="ProtNLM"/>
    </source>
</evidence>
<feature type="region of interest" description="Disordered" evidence="1">
    <location>
        <begin position="275"/>
        <end position="332"/>
    </location>
</feature>
<feature type="compositionally biased region" description="Low complexity" evidence="1">
    <location>
        <begin position="150"/>
        <end position="159"/>
    </location>
</feature>